<evidence type="ECO:0000313" key="2">
    <source>
        <dbReference type="EMBL" id="GAA0151945.1"/>
    </source>
</evidence>
<feature type="region of interest" description="Disordered" evidence="1">
    <location>
        <begin position="26"/>
        <end position="52"/>
    </location>
</feature>
<feature type="compositionally biased region" description="Polar residues" evidence="1">
    <location>
        <begin position="79"/>
        <end position="99"/>
    </location>
</feature>
<gene>
    <name evidence="2" type="ORF">LIER_10549</name>
</gene>
<feature type="compositionally biased region" description="Basic and acidic residues" evidence="1">
    <location>
        <begin position="220"/>
        <end position="230"/>
    </location>
</feature>
<reference evidence="2 3" key="1">
    <citation type="submission" date="2024-01" db="EMBL/GenBank/DDBJ databases">
        <title>The complete chloroplast genome sequence of Lithospermum erythrorhizon: insights into the phylogenetic relationship among Boraginaceae species and the maternal lineages of purple gromwells.</title>
        <authorList>
            <person name="Okada T."/>
            <person name="Watanabe K."/>
        </authorList>
    </citation>
    <scope>NUCLEOTIDE SEQUENCE [LARGE SCALE GENOMIC DNA]</scope>
</reference>
<evidence type="ECO:0000313" key="3">
    <source>
        <dbReference type="Proteomes" id="UP001454036"/>
    </source>
</evidence>
<feature type="region of interest" description="Disordered" evidence="1">
    <location>
        <begin position="122"/>
        <end position="188"/>
    </location>
</feature>
<dbReference type="PANTHER" id="PTHR34120">
    <property type="entry name" value="EXPRESSED PROTEIN"/>
    <property type="match status" value="1"/>
</dbReference>
<feature type="region of interest" description="Disordered" evidence="1">
    <location>
        <begin position="76"/>
        <end position="99"/>
    </location>
</feature>
<proteinExistence type="predicted"/>
<organism evidence="2 3">
    <name type="scientific">Lithospermum erythrorhizon</name>
    <name type="common">Purple gromwell</name>
    <name type="synonym">Lithospermum officinale var. erythrorhizon</name>
    <dbReference type="NCBI Taxonomy" id="34254"/>
    <lineage>
        <taxon>Eukaryota</taxon>
        <taxon>Viridiplantae</taxon>
        <taxon>Streptophyta</taxon>
        <taxon>Embryophyta</taxon>
        <taxon>Tracheophyta</taxon>
        <taxon>Spermatophyta</taxon>
        <taxon>Magnoliopsida</taxon>
        <taxon>eudicotyledons</taxon>
        <taxon>Gunneridae</taxon>
        <taxon>Pentapetalae</taxon>
        <taxon>asterids</taxon>
        <taxon>lamiids</taxon>
        <taxon>Boraginales</taxon>
        <taxon>Boraginaceae</taxon>
        <taxon>Boraginoideae</taxon>
        <taxon>Lithospermeae</taxon>
        <taxon>Lithospermum</taxon>
    </lineage>
</organism>
<name>A0AAV3PJV8_LITER</name>
<keyword evidence="3" id="KW-1185">Reference proteome</keyword>
<feature type="compositionally biased region" description="Basic and acidic residues" evidence="1">
    <location>
        <begin position="174"/>
        <end position="188"/>
    </location>
</feature>
<accession>A0AAV3PJV8</accession>
<comment type="caution">
    <text evidence="2">The sequence shown here is derived from an EMBL/GenBank/DDBJ whole genome shotgun (WGS) entry which is preliminary data.</text>
</comment>
<evidence type="ECO:0000256" key="1">
    <source>
        <dbReference type="SAM" id="MobiDB-lite"/>
    </source>
</evidence>
<sequence length="308" mass="33253">MPQVDLVSACAGGSADRKIACETLAESDEKPNLSETKVVPNTNEQLSHDVPPESFWLSKDAELDWMDQNAFFERKESTKGISSHHPQQTSASNSNSQRFSLNLPSKSAILGLPKTQKASFIDAKRRNANKPGNARLFPKRTGVVVGKPAGSLTEPASPKVSCMGRVRSKRRSRRSSEPEVFERSMSRREKNKTGCCAEFMKIFKSGGGGGDGGGKKDRKSVREPVEEVPRKSLSGSRRASEFSITIEPGTEPVGLGGMKRFASGRRSTDSFDGVVAGSVIGEPPGLVGMKRFSSGRRSTDEFEGGIVS</sequence>
<dbReference type="Proteomes" id="UP001454036">
    <property type="component" value="Unassembled WGS sequence"/>
</dbReference>
<dbReference type="PANTHER" id="PTHR34120:SF2">
    <property type="entry name" value="OS01G0860900 PROTEIN"/>
    <property type="match status" value="1"/>
</dbReference>
<feature type="compositionally biased region" description="Polar residues" evidence="1">
    <location>
        <begin position="33"/>
        <end position="45"/>
    </location>
</feature>
<dbReference type="AlphaFoldDB" id="A0AAV3PJV8"/>
<feature type="region of interest" description="Disordered" evidence="1">
    <location>
        <begin position="206"/>
        <end position="241"/>
    </location>
</feature>
<dbReference type="EMBL" id="BAABME010001884">
    <property type="protein sequence ID" value="GAA0151945.1"/>
    <property type="molecule type" value="Genomic_DNA"/>
</dbReference>
<protein>
    <submittedName>
        <fullName evidence="2">Uncharacterized protein</fullName>
    </submittedName>
</protein>